<proteinExistence type="predicted"/>
<dbReference type="Proteomes" id="UP000015104">
    <property type="component" value="Unassembled WGS sequence"/>
</dbReference>
<sequence>MFEPKRTGLGIQYVVESVLNLSKDKRLQPYFFKLILKSGLRIILQVTILFYAVSWL</sequence>
<evidence type="ECO:0000313" key="2">
    <source>
        <dbReference type="Proteomes" id="UP000015104"/>
    </source>
</evidence>
<keyword evidence="2" id="KW-1185">Reference proteome</keyword>
<protein>
    <submittedName>
        <fullName evidence="1">Uncharacterized protein</fullName>
    </submittedName>
</protein>
<evidence type="ECO:0000313" key="1">
    <source>
        <dbReference type="EnsemblMetazoa" id="tetur27g01380.1"/>
    </source>
</evidence>
<dbReference type="EMBL" id="CAEY01000714">
    <property type="status" value="NOT_ANNOTATED_CDS"/>
    <property type="molecule type" value="Genomic_DNA"/>
</dbReference>
<accession>T1KYP1</accession>
<reference evidence="2" key="1">
    <citation type="submission" date="2011-08" db="EMBL/GenBank/DDBJ databases">
        <authorList>
            <person name="Rombauts S."/>
        </authorList>
    </citation>
    <scope>NUCLEOTIDE SEQUENCE</scope>
    <source>
        <strain evidence="2">London</strain>
    </source>
</reference>
<name>T1KYP1_TETUR</name>
<organism evidence="1 2">
    <name type="scientific">Tetranychus urticae</name>
    <name type="common">Two-spotted spider mite</name>
    <dbReference type="NCBI Taxonomy" id="32264"/>
    <lineage>
        <taxon>Eukaryota</taxon>
        <taxon>Metazoa</taxon>
        <taxon>Ecdysozoa</taxon>
        <taxon>Arthropoda</taxon>
        <taxon>Chelicerata</taxon>
        <taxon>Arachnida</taxon>
        <taxon>Acari</taxon>
        <taxon>Acariformes</taxon>
        <taxon>Trombidiformes</taxon>
        <taxon>Prostigmata</taxon>
        <taxon>Eleutherengona</taxon>
        <taxon>Raphignathae</taxon>
        <taxon>Tetranychoidea</taxon>
        <taxon>Tetranychidae</taxon>
        <taxon>Tetranychus</taxon>
    </lineage>
</organism>
<dbReference type="EnsemblMetazoa" id="tetur27g01380.1">
    <property type="protein sequence ID" value="tetur27g01380.1"/>
    <property type="gene ID" value="tetur27g01380"/>
</dbReference>
<dbReference type="HOGENOM" id="CLU_3016835_0_0_1"/>
<reference evidence="1" key="2">
    <citation type="submission" date="2015-06" db="UniProtKB">
        <authorList>
            <consortium name="EnsemblMetazoa"/>
        </authorList>
    </citation>
    <scope>IDENTIFICATION</scope>
</reference>
<dbReference type="AlphaFoldDB" id="T1KYP1"/>